<accession>A0A0F3P9L2</accession>
<evidence type="ECO:0000259" key="1">
    <source>
        <dbReference type="Pfam" id="PF13612"/>
    </source>
</evidence>
<gene>
    <name evidence="2" type="ORF">OTSTA716_0472</name>
</gene>
<comment type="caution">
    <text evidence="2">The sequence shown here is derived from an EMBL/GenBank/DDBJ whole genome shotgun (WGS) entry which is preliminary data.</text>
</comment>
<dbReference type="Pfam" id="PF13612">
    <property type="entry name" value="DDE_Tnp_1_3"/>
    <property type="match status" value="1"/>
</dbReference>
<dbReference type="InterPro" id="IPR025668">
    <property type="entry name" value="Tnp_DDE_dom"/>
</dbReference>
<dbReference type="PATRIC" id="fig|1359175.3.peg.3180"/>
<evidence type="ECO:0000313" key="2">
    <source>
        <dbReference type="EMBL" id="KJV77040.1"/>
    </source>
</evidence>
<proteinExistence type="predicted"/>
<organism evidence="2 3">
    <name type="scientific">Orientia tsutsugamushi str. TA716</name>
    <dbReference type="NCBI Taxonomy" id="1359175"/>
    <lineage>
        <taxon>Bacteria</taxon>
        <taxon>Pseudomonadati</taxon>
        <taxon>Pseudomonadota</taxon>
        <taxon>Alphaproteobacteria</taxon>
        <taxon>Rickettsiales</taxon>
        <taxon>Rickettsiaceae</taxon>
        <taxon>Rickettsieae</taxon>
        <taxon>Orientia</taxon>
    </lineage>
</organism>
<sequence length="80" mass="8991">MTIINNKGEIMTVKMTKADKSDLSAALVISKALSGRLFADKACILKALFHRLFTNGLLLFTNLSKDMQTYLFGHKMISFY</sequence>
<feature type="domain" description="Transposase DDE" evidence="1">
    <location>
        <begin position="3"/>
        <end position="72"/>
    </location>
</feature>
<reference evidence="2 3" key="1">
    <citation type="submission" date="2015-01" db="EMBL/GenBank/DDBJ databases">
        <title>Genome Sequencing of Rickettsiales.</title>
        <authorList>
            <person name="Daugherty S.C."/>
            <person name="Su Q."/>
            <person name="Abolude K."/>
            <person name="Beier-Sexton M."/>
            <person name="Carlyon J.A."/>
            <person name="Carter R."/>
            <person name="Day N.P."/>
            <person name="Dumler S.J."/>
            <person name="Dyachenko V."/>
            <person name="Godinez A."/>
            <person name="Kurtti T.J."/>
            <person name="Lichay M."/>
            <person name="Mullins K.E."/>
            <person name="Ott S."/>
            <person name="Pappas-Brown V."/>
            <person name="Paris D.H."/>
            <person name="Patel P."/>
            <person name="Richards A.L."/>
            <person name="Sadzewicz L."/>
            <person name="Sears K."/>
            <person name="Seidman D."/>
            <person name="Sengamalay N."/>
            <person name="Stenos J."/>
            <person name="Tallon L.J."/>
            <person name="Vincent G."/>
            <person name="Fraser C.M."/>
            <person name="Munderloh U."/>
            <person name="Dunning-Hotopp J.C."/>
        </authorList>
    </citation>
    <scope>NUCLEOTIDE SEQUENCE [LARGE SCALE GENOMIC DNA]</scope>
    <source>
        <strain evidence="2 3">TA716</strain>
    </source>
</reference>
<protein>
    <submittedName>
        <fullName evidence="2">Transposase DDE domain protein</fullName>
    </submittedName>
</protein>
<dbReference type="Proteomes" id="UP000033671">
    <property type="component" value="Unassembled WGS sequence"/>
</dbReference>
<evidence type="ECO:0000313" key="3">
    <source>
        <dbReference type="Proteomes" id="UP000033671"/>
    </source>
</evidence>
<dbReference type="AlphaFoldDB" id="A0A0F3P9L2"/>
<dbReference type="EMBL" id="LAOA01000010">
    <property type="protein sequence ID" value="KJV77040.1"/>
    <property type="molecule type" value="Genomic_DNA"/>
</dbReference>
<name>A0A0F3P9L2_ORITS</name>